<comment type="caution">
    <text evidence="1">The sequence shown here is derived from an EMBL/GenBank/DDBJ whole genome shotgun (WGS) entry which is preliminary data.</text>
</comment>
<feature type="non-terminal residue" evidence="1">
    <location>
        <position position="1"/>
    </location>
</feature>
<evidence type="ECO:0000313" key="1">
    <source>
        <dbReference type="EMBL" id="CAG8677021.1"/>
    </source>
</evidence>
<organism evidence="1 2">
    <name type="scientific">Acaulospora colombiana</name>
    <dbReference type="NCBI Taxonomy" id="27376"/>
    <lineage>
        <taxon>Eukaryota</taxon>
        <taxon>Fungi</taxon>
        <taxon>Fungi incertae sedis</taxon>
        <taxon>Mucoromycota</taxon>
        <taxon>Glomeromycotina</taxon>
        <taxon>Glomeromycetes</taxon>
        <taxon>Diversisporales</taxon>
        <taxon>Acaulosporaceae</taxon>
        <taxon>Acaulospora</taxon>
    </lineage>
</organism>
<keyword evidence="2" id="KW-1185">Reference proteome</keyword>
<name>A0ACA9NZB1_9GLOM</name>
<dbReference type="Proteomes" id="UP000789525">
    <property type="component" value="Unassembled WGS sequence"/>
</dbReference>
<reference evidence="1" key="1">
    <citation type="submission" date="2021-06" db="EMBL/GenBank/DDBJ databases">
        <authorList>
            <person name="Kallberg Y."/>
            <person name="Tangrot J."/>
            <person name="Rosling A."/>
        </authorList>
    </citation>
    <scope>NUCLEOTIDE SEQUENCE</scope>
    <source>
        <strain evidence="1">CL356</strain>
    </source>
</reference>
<dbReference type="EMBL" id="CAJVPT010025889">
    <property type="protein sequence ID" value="CAG8677021.1"/>
    <property type="molecule type" value="Genomic_DNA"/>
</dbReference>
<proteinExistence type="predicted"/>
<gene>
    <name evidence="1" type="ORF">ACOLOM_LOCUS9180</name>
</gene>
<sequence>TYRVRANQDDNCKIWEAIRATTASILLFEPISIGPSFSPQVFVDAELVANNPVTLVYREKEGFYLRVGNKPPPEIGCVVSIGCGSEYPISLKTDDGDDEAKSYWEHFKGLFGRNVKEERAKQLYDVMLRIAKDCERQHQQISASYHEDEERVYFRLNVKSGLEAVAATDWTEEERAKITTQSETYLGNPETVEILTSLIDKLGRLSMPPEKAWIAPPPY</sequence>
<accession>A0ACA9NZB1</accession>
<protein>
    <submittedName>
        <fullName evidence="1">12316_t:CDS:1</fullName>
    </submittedName>
</protein>
<evidence type="ECO:0000313" key="2">
    <source>
        <dbReference type="Proteomes" id="UP000789525"/>
    </source>
</evidence>